<evidence type="ECO:0008006" key="3">
    <source>
        <dbReference type="Google" id="ProtNLM"/>
    </source>
</evidence>
<feature type="compositionally biased region" description="Polar residues" evidence="1">
    <location>
        <begin position="496"/>
        <end position="518"/>
    </location>
</feature>
<accession>B6SVE9</accession>
<dbReference type="PANTHER" id="PTHR33416">
    <property type="entry name" value="NUCLEAR PORE COMPLEX PROTEIN NUP1"/>
    <property type="match status" value="1"/>
</dbReference>
<dbReference type="AlphaFoldDB" id="B6SVE9"/>
<feature type="compositionally biased region" description="Polar residues" evidence="1">
    <location>
        <begin position="430"/>
        <end position="443"/>
    </location>
</feature>
<feature type="compositionally biased region" description="Acidic residues" evidence="1">
    <location>
        <begin position="79"/>
        <end position="104"/>
    </location>
</feature>
<dbReference type="ExpressionAtlas" id="B6SVE9">
    <property type="expression patterns" value="baseline and differential"/>
</dbReference>
<feature type="region of interest" description="Disordered" evidence="1">
    <location>
        <begin position="69"/>
        <end position="106"/>
    </location>
</feature>
<name>B6SVE9_MAIZE</name>
<reference evidence="2" key="1">
    <citation type="journal article" date="2009" name="Plant Mol. Biol.">
        <title>Insights into corn genes derived from large-scale cDNA sequencing.</title>
        <authorList>
            <person name="Alexandrov N.N."/>
            <person name="Brover V.V."/>
            <person name="Freidin S."/>
            <person name="Troukhan M.E."/>
            <person name="Tatarinova T.V."/>
            <person name="Zhang H."/>
            <person name="Swaller T.J."/>
            <person name="Lu Y.P."/>
            <person name="Bouck J."/>
            <person name="Flavell R.B."/>
            <person name="Feldmann K.A."/>
        </authorList>
    </citation>
    <scope>NUCLEOTIDE SEQUENCE</scope>
</reference>
<feature type="compositionally biased region" description="Low complexity" evidence="1">
    <location>
        <begin position="35"/>
        <end position="50"/>
    </location>
</feature>
<dbReference type="PANTHER" id="PTHR33416:SF37">
    <property type="entry name" value="OS04G0655600 PROTEIN"/>
    <property type="match status" value="1"/>
</dbReference>
<feature type="region of interest" description="Disordered" evidence="1">
    <location>
        <begin position="1"/>
        <end position="54"/>
    </location>
</feature>
<organism evidence="2">
    <name type="scientific">Zea mays</name>
    <name type="common">Maize</name>
    <dbReference type="NCBI Taxonomy" id="4577"/>
    <lineage>
        <taxon>Eukaryota</taxon>
        <taxon>Viridiplantae</taxon>
        <taxon>Streptophyta</taxon>
        <taxon>Embryophyta</taxon>
        <taxon>Tracheophyta</taxon>
        <taxon>Spermatophyta</taxon>
        <taxon>Magnoliopsida</taxon>
        <taxon>Liliopsida</taxon>
        <taxon>Poales</taxon>
        <taxon>Poaceae</taxon>
        <taxon>PACMAD clade</taxon>
        <taxon>Panicoideae</taxon>
        <taxon>Andropogonodae</taxon>
        <taxon>Andropogoneae</taxon>
        <taxon>Tripsacinae</taxon>
        <taxon>Zea</taxon>
    </lineage>
</organism>
<dbReference type="EMBL" id="EU956714">
    <property type="protein sequence ID" value="ACG28832.1"/>
    <property type="molecule type" value="mRNA"/>
</dbReference>
<evidence type="ECO:0000313" key="2">
    <source>
        <dbReference type="EMBL" id="ACG28832.1"/>
    </source>
</evidence>
<protein>
    <recommendedName>
        <fullName evidence="3">Protein KAKU4</fullName>
    </recommendedName>
</protein>
<sequence length="580" mass="62469">MASLFGARRRRSPEYDGEDDRSGGGRAKHRRLSPEEAAASPADPGAATGTSHGWLSGFVSGAKRAISSVLLSSSPEETGSGEDGEVEEEEEDDEYEEGIDLNENEDIHDIHGEIVPYSESKLAIEQMVMKETFSRDECDRMVELIKSRVRDSTPETHEYGKQEEIPSRNAGIAHDFTGTWRSLSRDRNFTESVPFSSMRMRPGHSSPGFPLQASPQLCTAAVREAKKWLEEKRQGLGVKPEDNGSCTLNTDIFSSRDDSDKGSPVDLAKSYMRSLPPWQSPFLGHQKFDTSPSKYSISSTKVTTKEDYLSSFWTKLEESRIARIGSSGDSAVASKLWNYGSNSRLFENDTSIFSLGTDEKVGDPTKTHNGSEKVAATEPLGRCSLLITPTEDRTDGITEPVDLAKNNENAPQEYQAASEIIPDKVAEGNDVSSTGITKDTTGHSADGKALTSEPHIGETHVNSASESIPNDAAPPTQSKMNGSTKKSLVNGVLDQPNANSGLESSGNDYPSYTNSSSAMPPASTELIGSAAAVIDVDSAENGPGTKPEQPAKGASRASKSKVVPRGQKRVLRSATRGRAT</sequence>
<feature type="compositionally biased region" description="Polar residues" evidence="1">
    <location>
        <begin position="475"/>
        <end position="487"/>
    </location>
</feature>
<feature type="region of interest" description="Disordered" evidence="1">
    <location>
        <begin position="419"/>
        <end position="580"/>
    </location>
</feature>
<proteinExistence type="evidence at transcript level"/>
<evidence type="ECO:0000256" key="1">
    <source>
        <dbReference type="SAM" id="MobiDB-lite"/>
    </source>
</evidence>